<dbReference type="Pfam" id="PF02873">
    <property type="entry name" value="MurB_C"/>
    <property type="match status" value="1"/>
</dbReference>
<dbReference type="EC" id="1.3.1.98" evidence="6 20"/>
<keyword evidence="15 20" id="KW-0560">Oxidoreductase</keyword>
<dbReference type="AlphaFoldDB" id="A0A9E2NS05"/>
<dbReference type="InterPro" id="IPR016169">
    <property type="entry name" value="FAD-bd_PCMH_sub2"/>
</dbReference>
<evidence type="ECO:0000256" key="17">
    <source>
        <dbReference type="ARBA" id="ARBA00023316"/>
    </source>
</evidence>
<dbReference type="InterPro" id="IPR003170">
    <property type="entry name" value="MurB"/>
</dbReference>
<comment type="function">
    <text evidence="2 20">Cell wall formation.</text>
</comment>
<accession>A0A9E2NS05</accession>
<feature type="domain" description="FAD-binding PCMH-type" evidence="21">
    <location>
        <begin position="7"/>
        <end position="178"/>
    </location>
</feature>
<keyword evidence="12 20" id="KW-0521">NADP</keyword>
<evidence type="ECO:0000256" key="18">
    <source>
        <dbReference type="ARBA" id="ARBA00031026"/>
    </source>
</evidence>
<feature type="active site" evidence="20">
    <location>
        <position position="316"/>
    </location>
</feature>
<evidence type="ECO:0000313" key="23">
    <source>
        <dbReference type="Proteomes" id="UP000824150"/>
    </source>
</evidence>
<keyword evidence="16 20" id="KW-0131">Cell cycle</keyword>
<evidence type="ECO:0000259" key="21">
    <source>
        <dbReference type="PROSITE" id="PS51387"/>
    </source>
</evidence>
<evidence type="ECO:0000256" key="16">
    <source>
        <dbReference type="ARBA" id="ARBA00023306"/>
    </source>
</evidence>
<evidence type="ECO:0000256" key="12">
    <source>
        <dbReference type="ARBA" id="ARBA00022857"/>
    </source>
</evidence>
<evidence type="ECO:0000256" key="14">
    <source>
        <dbReference type="ARBA" id="ARBA00022984"/>
    </source>
</evidence>
<dbReference type="Gene3D" id="3.30.465.10">
    <property type="match status" value="1"/>
</dbReference>
<comment type="similarity">
    <text evidence="5 20">Belongs to the MurB family.</text>
</comment>
<evidence type="ECO:0000256" key="8">
    <source>
        <dbReference type="ARBA" id="ARBA00022490"/>
    </source>
</evidence>
<keyword evidence="13 20" id="KW-0133">Cell shape</keyword>
<keyword evidence="17 20" id="KW-0961">Cell wall biogenesis/degradation</keyword>
<evidence type="ECO:0000256" key="11">
    <source>
        <dbReference type="ARBA" id="ARBA00022827"/>
    </source>
</evidence>
<comment type="subcellular location">
    <subcellularLocation>
        <location evidence="3 20">Cytoplasm</location>
    </subcellularLocation>
</comment>
<dbReference type="EMBL" id="JAHLFG010000045">
    <property type="protein sequence ID" value="MBU3826716.1"/>
    <property type="molecule type" value="Genomic_DNA"/>
</dbReference>
<dbReference type="SUPFAM" id="SSF56194">
    <property type="entry name" value="Uridine diphospho-N-Acetylenolpyruvylglucosamine reductase, MurB, C-terminal domain"/>
    <property type="match status" value="1"/>
</dbReference>
<feature type="active site" evidence="20">
    <location>
        <position position="152"/>
    </location>
</feature>
<evidence type="ECO:0000256" key="13">
    <source>
        <dbReference type="ARBA" id="ARBA00022960"/>
    </source>
</evidence>
<evidence type="ECO:0000256" key="15">
    <source>
        <dbReference type="ARBA" id="ARBA00023002"/>
    </source>
</evidence>
<dbReference type="Gene3D" id="3.90.78.10">
    <property type="entry name" value="UDP-N-acetylenolpyruvoylglucosamine reductase, C-terminal domain"/>
    <property type="match status" value="1"/>
</dbReference>
<evidence type="ECO:0000256" key="3">
    <source>
        <dbReference type="ARBA" id="ARBA00004496"/>
    </source>
</evidence>
<evidence type="ECO:0000256" key="4">
    <source>
        <dbReference type="ARBA" id="ARBA00004752"/>
    </source>
</evidence>
<dbReference type="PANTHER" id="PTHR21071:SF4">
    <property type="entry name" value="UDP-N-ACETYLENOLPYRUVOYLGLUCOSAMINE REDUCTASE"/>
    <property type="match status" value="1"/>
</dbReference>
<keyword evidence="9 20" id="KW-0132">Cell division</keyword>
<evidence type="ECO:0000256" key="1">
    <source>
        <dbReference type="ARBA" id="ARBA00001974"/>
    </source>
</evidence>
<evidence type="ECO:0000313" key="22">
    <source>
        <dbReference type="EMBL" id="MBU3826716.1"/>
    </source>
</evidence>
<evidence type="ECO:0000256" key="20">
    <source>
        <dbReference type="HAMAP-Rule" id="MF_00037"/>
    </source>
</evidence>
<evidence type="ECO:0000256" key="5">
    <source>
        <dbReference type="ARBA" id="ARBA00010485"/>
    </source>
</evidence>
<dbReference type="InterPro" id="IPR016167">
    <property type="entry name" value="FAD-bd_PCMH_sub1"/>
</dbReference>
<keyword evidence="11 20" id="KW-0274">FAD</keyword>
<evidence type="ECO:0000256" key="7">
    <source>
        <dbReference type="ARBA" id="ARBA00015188"/>
    </source>
</evidence>
<evidence type="ECO:0000256" key="6">
    <source>
        <dbReference type="ARBA" id="ARBA00012518"/>
    </source>
</evidence>
<sequence length="332" mass="36845">MFSLLPYNTFALDVHAQHGIVVNALSDLKFPLPEPYIILGRGSDVLFTSDFEGTALINNIRGVDILHEDNEYLVRVGGGEILDELIVKLLNQGICGLENLSAIPGTVGAAPIQNIGAYGVEIGDFIASVEVCDLKSGKTFTLDKDACQFGYRDSYFKRHPQEHLFIIYVNFRFPDEPKLILSYQGLRDQDLKDAQAVRAQVRALRARKLPDPRYVGNAGSFFKNPLVDAQTVTRLREQYPDIPVFTAEGGRYKLAAGWLIDKAGCRGITHGHAGTWEHQALVLVNRGQAKPHEIVSLAKYVSTQVMAHFGIELVPEVRLYGRNGEVAWDLLL</sequence>
<dbReference type="PANTHER" id="PTHR21071">
    <property type="entry name" value="UDP-N-ACETYLENOLPYRUVOYLGLUCOSAMINE REDUCTASE"/>
    <property type="match status" value="1"/>
</dbReference>
<comment type="caution">
    <text evidence="22">The sequence shown here is derived from an EMBL/GenBank/DDBJ whole genome shotgun (WGS) entry which is preliminary data.</text>
</comment>
<dbReference type="Pfam" id="PF01565">
    <property type="entry name" value="FAD_binding_4"/>
    <property type="match status" value="1"/>
</dbReference>
<protein>
    <recommendedName>
        <fullName evidence="7 20">UDP-N-acetylenolpyruvoylglucosamine reductase</fullName>
        <ecNumber evidence="6 20">1.3.1.98</ecNumber>
    </recommendedName>
    <alternativeName>
        <fullName evidence="18 20">UDP-N-acetylmuramate dehydrogenase</fullName>
    </alternativeName>
</protein>
<dbReference type="GO" id="GO:0071949">
    <property type="term" value="F:FAD binding"/>
    <property type="evidence" value="ECO:0007669"/>
    <property type="project" value="InterPro"/>
</dbReference>
<dbReference type="PROSITE" id="PS51387">
    <property type="entry name" value="FAD_PCMH"/>
    <property type="match status" value="1"/>
</dbReference>
<keyword evidence="10 20" id="KW-0285">Flavoprotein</keyword>
<evidence type="ECO:0000256" key="10">
    <source>
        <dbReference type="ARBA" id="ARBA00022630"/>
    </source>
</evidence>
<evidence type="ECO:0000256" key="2">
    <source>
        <dbReference type="ARBA" id="ARBA00003921"/>
    </source>
</evidence>
<feature type="active site" description="Proton donor" evidence="20">
    <location>
        <position position="220"/>
    </location>
</feature>
<dbReference type="Proteomes" id="UP000824150">
    <property type="component" value="Unassembled WGS sequence"/>
</dbReference>
<dbReference type="GO" id="GO:0009252">
    <property type="term" value="P:peptidoglycan biosynthetic process"/>
    <property type="evidence" value="ECO:0007669"/>
    <property type="project" value="UniProtKB-UniRule"/>
</dbReference>
<dbReference type="GO" id="GO:0008360">
    <property type="term" value="P:regulation of cell shape"/>
    <property type="evidence" value="ECO:0007669"/>
    <property type="project" value="UniProtKB-KW"/>
</dbReference>
<dbReference type="SUPFAM" id="SSF56176">
    <property type="entry name" value="FAD-binding/transporter-associated domain-like"/>
    <property type="match status" value="1"/>
</dbReference>
<dbReference type="InterPro" id="IPR036635">
    <property type="entry name" value="MurB_C_sf"/>
</dbReference>
<name>A0A9E2NS05_9GAMM</name>
<dbReference type="GO" id="GO:0071555">
    <property type="term" value="P:cell wall organization"/>
    <property type="evidence" value="ECO:0007669"/>
    <property type="project" value="UniProtKB-KW"/>
</dbReference>
<dbReference type="GO" id="GO:0005829">
    <property type="term" value="C:cytosol"/>
    <property type="evidence" value="ECO:0007669"/>
    <property type="project" value="TreeGrafter"/>
</dbReference>
<reference evidence="22" key="2">
    <citation type="submission" date="2021-04" db="EMBL/GenBank/DDBJ databases">
        <authorList>
            <person name="Gilroy R."/>
        </authorList>
    </citation>
    <scope>NUCLEOTIDE SEQUENCE</scope>
    <source>
        <strain evidence="22">687</strain>
    </source>
</reference>
<dbReference type="InterPro" id="IPR016166">
    <property type="entry name" value="FAD-bd_PCMH"/>
</dbReference>
<organism evidence="22 23">
    <name type="scientific">Candidatus Anaerobiospirillum merdipullorum</name>
    <dbReference type="NCBI Taxonomy" id="2838450"/>
    <lineage>
        <taxon>Bacteria</taxon>
        <taxon>Pseudomonadati</taxon>
        <taxon>Pseudomonadota</taxon>
        <taxon>Gammaproteobacteria</taxon>
        <taxon>Aeromonadales</taxon>
        <taxon>Succinivibrionaceae</taxon>
        <taxon>Anaerobiospirillum</taxon>
    </lineage>
</organism>
<dbReference type="InterPro" id="IPR011601">
    <property type="entry name" value="MurB_C"/>
</dbReference>
<dbReference type="HAMAP" id="MF_00037">
    <property type="entry name" value="MurB"/>
    <property type="match status" value="1"/>
</dbReference>
<dbReference type="Gene3D" id="3.30.43.10">
    <property type="entry name" value="Uridine Diphospho-n-acetylenolpyruvylglucosamine Reductase, domain 2"/>
    <property type="match status" value="1"/>
</dbReference>
<gene>
    <name evidence="20 22" type="primary">murB</name>
    <name evidence="22" type="ORF">IAA31_04405</name>
</gene>
<dbReference type="GO" id="GO:0051301">
    <property type="term" value="P:cell division"/>
    <property type="evidence" value="ECO:0007669"/>
    <property type="project" value="UniProtKB-KW"/>
</dbReference>
<proteinExistence type="inferred from homology"/>
<dbReference type="NCBIfam" id="NF000755">
    <property type="entry name" value="PRK00046.1"/>
    <property type="match status" value="1"/>
</dbReference>
<dbReference type="GO" id="GO:0008762">
    <property type="term" value="F:UDP-N-acetylmuramate dehydrogenase activity"/>
    <property type="evidence" value="ECO:0007669"/>
    <property type="project" value="UniProtKB-UniRule"/>
</dbReference>
<keyword evidence="14 20" id="KW-0573">Peptidoglycan synthesis</keyword>
<comment type="cofactor">
    <cofactor evidence="1 20">
        <name>FAD</name>
        <dbReference type="ChEBI" id="CHEBI:57692"/>
    </cofactor>
</comment>
<comment type="catalytic activity">
    <reaction evidence="19 20">
        <text>UDP-N-acetyl-alpha-D-muramate + NADP(+) = UDP-N-acetyl-3-O-(1-carboxyvinyl)-alpha-D-glucosamine + NADPH + H(+)</text>
        <dbReference type="Rhea" id="RHEA:12248"/>
        <dbReference type="ChEBI" id="CHEBI:15378"/>
        <dbReference type="ChEBI" id="CHEBI:57783"/>
        <dbReference type="ChEBI" id="CHEBI:58349"/>
        <dbReference type="ChEBI" id="CHEBI:68483"/>
        <dbReference type="ChEBI" id="CHEBI:70757"/>
        <dbReference type="EC" id="1.3.1.98"/>
    </reaction>
</comment>
<comment type="pathway">
    <text evidence="4 20">Cell wall biogenesis; peptidoglycan biosynthesis.</text>
</comment>
<dbReference type="InterPro" id="IPR006094">
    <property type="entry name" value="Oxid_FAD_bind_N"/>
</dbReference>
<dbReference type="InterPro" id="IPR036318">
    <property type="entry name" value="FAD-bd_PCMH-like_sf"/>
</dbReference>
<reference evidence="22" key="1">
    <citation type="journal article" date="2021" name="PeerJ">
        <title>Extensive microbial diversity within the chicken gut microbiome revealed by metagenomics and culture.</title>
        <authorList>
            <person name="Gilroy R."/>
            <person name="Ravi A."/>
            <person name="Getino M."/>
            <person name="Pursley I."/>
            <person name="Horton D.L."/>
            <person name="Alikhan N.F."/>
            <person name="Baker D."/>
            <person name="Gharbi K."/>
            <person name="Hall N."/>
            <person name="Watson M."/>
            <person name="Adriaenssens E.M."/>
            <person name="Foster-Nyarko E."/>
            <person name="Jarju S."/>
            <person name="Secka A."/>
            <person name="Antonio M."/>
            <person name="Oren A."/>
            <person name="Chaudhuri R.R."/>
            <person name="La Ragione R."/>
            <person name="Hildebrand F."/>
            <person name="Pallen M.J."/>
        </authorList>
    </citation>
    <scope>NUCLEOTIDE SEQUENCE</scope>
    <source>
        <strain evidence="22">687</strain>
    </source>
</reference>
<keyword evidence="8 20" id="KW-0963">Cytoplasm</keyword>
<dbReference type="NCBIfam" id="TIGR00179">
    <property type="entry name" value="murB"/>
    <property type="match status" value="1"/>
</dbReference>
<evidence type="ECO:0000256" key="19">
    <source>
        <dbReference type="ARBA" id="ARBA00048914"/>
    </source>
</evidence>
<evidence type="ECO:0000256" key="9">
    <source>
        <dbReference type="ARBA" id="ARBA00022618"/>
    </source>
</evidence>